<name>A0ABQ8SLJ6_PERAM</name>
<dbReference type="EMBL" id="JAJSOF020000025">
    <property type="protein sequence ID" value="KAJ4434527.1"/>
    <property type="molecule type" value="Genomic_DNA"/>
</dbReference>
<dbReference type="Proteomes" id="UP001148838">
    <property type="component" value="Unassembled WGS sequence"/>
</dbReference>
<organism evidence="1 2">
    <name type="scientific">Periplaneta americana</name>
    <name type="common">American cockroach</name>
    <name type="synonym">Blatta americana</name>
    <dbReference type="NCBI Taxonomy" id="6978"/>
    <lineage>
        <taxon>Eukaryota</taxon>
        <taxon>Metazoa</taxon>
        <taxon>Ecdysozoa</taxon>
        <taxon>Arthropoda</taxon>
        <taxon>Hexapoda</taxon>
        <taxon>Insecta</taxon>
        <taxon>Pterygota</taxon>
        <taxon>Neoptera</taxon>
        <taxon>Polyneoptera</taxon>
        <taxon>Dictyoptera</taxon>
        <taxon>Blattodea</taxon>
        <taxon>Blattoidea</taxon>
        <taxon>Blattidae</taxon>
        <taxon>Blattinae</taxon>
        <taxon>Periplaneta</taxon>
    </lineage>
</organism>
<gene>
    <name evidence="1" type="ORF">ANN_23089</name>
</gene>
<reference evidence="1 2" key="1">
    <citation type="journal article" date="2022" name="Allergy">
        <title>Genome assembly and annotation of Periplaneta americana reveal a comprehensive cockroach allergen profile.</title>
        <authorList>
            <person name="Wang L."/>
            <person name="Xiong Q."/>
            <person name="Saelim N."/>
            <person name="Wang L."/>
            <person name="Nong W."/>
            <person name="Wan A.T."/>
            <person name="Shi M."/>
            <person name="Liu X."/>
            <person name="Cao Q."/>
            <person name="Hui J.H.L."/>
            <person name="Sookrung N."/>
            <person name="Leung T.F."/>
            <person name="Tungtrongchitr A."/>
            <person name="Tsui S.K.W."/>
        </authorList>
    </citation>
    <scope>NUCLEOTIDE SEQUENCE [LARGE SCALE GENOMIC DNA]</scope>
    <source>
        <strain evidence="1">PWHHKU_190912</strain>
    </source>
</reference>
<comment type="caution">
    <text evidence="1">The sequence shown here is derived from an EMBL/GenBank/DDBJ whole genome shotgun (WGS) entry which is preliminary data.</text>
</comment>
<proteinExistence type="predicted"/>
<evidence type="ECO:0000313" key="2">
    <source>
        <dbReference type="Proteomes" id="UP001148838"/>
    </source>
</evidence>
<protein>
    <submittedName>
        <fullName evidence="1">Uncharacterized protein</fullName>
    </submittedName>
</protein>
<evidence type="ECO:0000313" key="1">
    <source>
        <dbReference type="EMBL" id="KAJ4434527.1"/>
    </source>
</evidence>
<sequence>MAGLCEGCNESAGSLKAILIHGRGHRRKDDAQETCPYALCDDSADNHCGILRSQRLEEIWAQVVPGVSPRTIRNHLLAAELPSRGFMLRLPLTPRHRQARLLLCRDRVD</sequence>
<accession>A0ABQ8SLJ6</accession>
<keyword evidence="2" id="KW-1185">Reference proteome</keyword>